<dbReference type="Pfam" id="PF13385">
    <property type="entry name" value="Laminin_G_3"/>
    <property type="match status" value="2"/>
</dbReference>
<proteinExistence type="inferred from homology"/>
<keyword evidence="3 10" id="KW-0378">Hydrolase</keyword>
<feature type="domain" description="Laminin G" evidence="8">
    <location>
        <begin position="1028"/>
        <end position="1154"/>
    </location>
</feature>
<dbReference type="Pfam" id="PF02927">
    <property type="entry name" value="CelD_N"/>
    <property type="match status" value="1"/>
</dbReference>
<evidence type="ECO:0000256" key="6">
    <source>
        <dbReference type="ARBA" id="ARBA00023295"/>
    </source>
</evidence>
<dbReference type="InterPro" id="IPR006558">
    <property type="entry name" value="LamG-like"/>
</dbReference>
<dbReference type="InterPro" id="IPR012341">
    <property type="entry name" value="6hp_glycosidase-like_sf"/>
</dbReference>
<accession>A0A841T292</accession>
<feature type="domain" description="Laminin G" evidence="8">
    <location>
        <begin position="1226"/>
        <end position="1345"/>
    </location>
</feature>
<evidence type="ECO:0000256" key="5">
    <source>
        <dbReference type="ARBA" id="ARBA00023277"/>
    </source>
</evidence>
<dbReference type="Pfam" id="PF00759">
    <property type="entry name" value="Glyco_hydro_9"/>
    <property type="match status" value="1"/>
</dbReference>
<dbReference type="InterPro" id="IPR013783">
    <property type="entry name" value="Ig-like_fold"/>
</dbReference>
<dbReference type="SMART" id="SM00282">
    <property type="entry name" value="LamG"/>
    <property type="match status" value="2"/>
</dbReference>
<evidence type="ECO:0000313" key="11">
    <source>
        <dbReference type="Proteomes" id="UP000535838"/>
    </source>
</evidence>
<dbReference type="InterPro" id="IPR001791">
    <property type="entry name" value="Laminin_G"/>
</dbReference>
<feature type="domain" description="LamG-like jellyroll fold" evidence="9">
    <location>
        <begin position="1031"/>
        <end position="1159"/>
    </location>
</feature>
<gene>
    <name evidence="10" type="ORF">H7B67_26560</name>
</gene>
<dbReference type="InterPro" id="IPR014756">
    <property type="entry name" value="Ig_E-set"/>
</dbReference>
<dbReference type="SUPFAM" id="SSF48208">
    <property type="entry name" value="Six-hairpin glycosidases"/>
    <property type="match status" value="1"/>
</dbReference>
<dbReference type="GO" id="GO:0000272">
    <property type="term" value="P:polysaccharide catabolic process"/>
    <property type="evidence" value="ECO:0007669"/>
    <property type="project" value="UniProtKB-KW"/>
</dbReference>
<dbReference type="InterPro" id="IPR013320">
    <property type="entry name" value="ConA-like_dom_sf"/>
</dbReference>
<keyword evidence="11" id="KW-1185">Reference proteome</keyword>
<keyword evidence="6" id="KW-0326">Glycosidase</keyword>
<evidence type="ECO:0000259" key="9">
    <source>
        <dbReference type="SMART" id="SM00560"/>
    </source>
</evidence>
<organism evidence="10 11">
    <name type="scientific">Cohnella thailandensis</name>
    <dbReference type="NCBI Taxonomy" id="557557"/>
    <lineage>
        <taxon>Bacteria</taxon>
        <taxon>Bacillati</taxon>
        <taxon>Bacillota</taxon>
        <taxon>Bacilli</taxon>
        <taxon>Bacillales</taxon>
        <taxon>Paenibacillaceae</taxon>
        <taxon>Cohnella</taxon>
    </lineage>
</organism>
<dbReference type="Gene3D" id="2.60.40.10">
    <property type="entry name" value="Immunoglobulins"/>
    <property type="match status" value="1"/>
</dbReference>
<dbReference type="SUPFAM" id="SSF49899">
    <property type="entry name" value="Concanavalin A-like lectins/glucanases"/>
    <property type="match status" value="2"/>
</dbReference>
<evidence type="ECO:0000256" key="7">
    <source>
        <dbReference type="ARBA" id="ARBA00023326"/>
    </source>
</evidence>
<keyword evidence="2" id="KW-0732">Signal</keyword>
<keyword evidence="7" id="KW-0624">Polysaccharide degradation</keyword>
<dbReference type="CDD" id="cd00110">
    <property type="entry name" value="LamG"/>
    <property type="match status" value="1"/>
</dbReference>
<dbReference type="InterPro" id="IPR001701">
    <property type="entry name" value="Glyco_hydro_9"/>
</dbReference>
<comment type="caution">
    <text evidence="10">The sequence shown here is derived from an EMBL/GenBank/DDBJ whole genome shotgun (WGS) entry which is preliminary data.</text>
</comment>
<dbReference type="InterPro" id="IPR008928">
    <property type="entry name" value="6-hairpin_glycosidase_sf"/>
</dbReference>
<evidence type="ECO:0000256" key="3">
    <source>
        <dbReference type="ARBA" id="ARBA00022801"/>
    </source>
</evidence>
<protein>
    <submittedName>
        <fullName evidence="10">Glycoside hydrolase family 9 protein</fullName>
    </submittedName>
</protein>
<dbReference type="SMART" id="SM00560">
    <property type="entry name" value="LamGL"/>
    <property type="match status" value="1"/>
</dbReference>
<keyword evidence="4" id="KW-1015">Disulfide bond</keyword>
<dbReference type="SUPFAM" id="SSF81296">
    <property type="entry name" value="E set domains"/>
    <property type="match status" value="1"/>
</dbReference>
<evidence type="ECO:0000259" key="8">
    <source>
        <dbReference type="SMART" id="SM00282"/>
    </source>
</evidence>
<reference evidence="10 11" key="1">
    <citation type="submission" date="2020-08" db="EMBL/GenBank/DDBJ databases">
        <title>Cohnella phylogeny.</title>
        <authorList>
            <person name="Dunlap C."/>
        </authorList>
    </citation>
    <scope>NUCLEOTIDE SEQUENCE [LARGE SCALE GENOMIC DNA]</scope>
    <source>
        <strain evidence="10 11">DSM 25241</strain>
    </source>
</reference>
<sequence>MSIGQRAGRRGAAPLALLLGLATVATGVGTFVPAPVLYAAGTVERVTVSQAGYSAGDTKLAYVLADNKLSDLSFQVKQGGTTVATGQLRDEGTTWGKQVYVANFSSVSLTGSGFSVVTNGVSSYSFPIGANQWESYLDEMTAFYRIQRATATEDAYTAGYSTVAPSAKVFHEAGHLDDASSPDRTEHYDLTGGWYDAGDYGKYGGNQWVAGSIALSYLRHASSPSVQYDNDGNGVPDLIDEARFGSEYLLKFVDAFGGAQYNLKNNATFMHPELSTDNIPGTSDDRIYQDLSVGGSAKAAGALAATARAINAALANGRIDSALAADFEAFSEEAEAGAVVSYEYAAANIDGPHGSYASAGGTANPLLWAETELFLLTNDIAYRDAAEARVALLAPGDLLSTNYWDMRPLALAELYPAASSSAQPAIKALLDEQKNFFLSSANDTPYGVLNQFKNFGVNEPHASYLGDMLRYYELFGDPVVLRAVQRGLYWIFGDNPWNVSWVSGIGTDYVDYLHTRLDTEARSAANPGVVIPGAMVSGPNMKDTKDKKSVSPWYEDRKLIDDDTNQWRYNEYSVSIQAGLLYTIAGMSALNGSSWADGEDPQDIEIGTPVIGDFVTGEVSVFARPEGKVEQVEFKVDGGVYVPMSVSKGVYEGAVDTSSLAPYANKRVDVRTTDSAGVRSYSSTFFTVAPPLPSPDSPLLYDDFGGSGTWGGVGLDWVNWWNQAGGTGSYQKTTADGRTVGLFKQTPASTSSWAKFEPWHDRVDLSGYRYLKFAMKNPGYPDSRVRIELNDGVRSYGLSGGWMDVPQAWTDYQFDMDAFASLGIDKSNLGIVIWLKQDSVTYGEMLVDEIKAVNVASGTAPALTEASRTPSHGDGETTFTFQASYSDADNQKPFAVELVMDGVIHRMTETDSSDATFTDGKSYSYSMKLPPGDHRYYYRTTDTLSSVVRTADLSGPYHADTQDVNWKLDEESGSAAADSFGNGWTAGLAGSVGGGPVWTSAGRFGGALSFDGVDDSASASWGQLTGASERTVAAWFRTTSSADAAFVSWGEDGSASIPPAPGGLSQLGIGGGKLGFFAGGSDAAIALTGYADGQWHHLAAAYDGTKVRLYVDGVLKLTKTIALATASSPLMLGRSAGGGSWFAGDLDEIWVYHRALSGPEVAGLASPEPYGIWTLEEGSGSAAADSSGGGRDGVLYGGPTWTDGGLLFDGVDDYAAIPWGQLTVNASRSIAVTFRTASAADAVLAGWGTNSGSALSLLGFKGGSFGFLGNGNELTIPAAQVADGQWHRAVVAFDKSVMRLFVDGELAAQKTTTLNTGISDLNLGRAPYGASYYKGELGDVRIYDYSVTERGAETLFAQQ</sequence>
<dbReference type="CDD" id="cd02850">
    <property type="entry name" value="E_set_Cellulase_N"/>
    <property type="match status" value="1"/>
</dbReference>
<dbReference type="Proteomes" id="UP000535838">
    <property type="component" value="Unassembled WGS sequence"/>
</dbReference>
<keyword evidence="5" id="KW-0119">Carbohydrate metabolism</keyword>
<comment type="similarity">
    <text evidence="1">Belongs to the glycosyl hydrolase 9 (cellulase E) family.</text>
</comment>
<dbReference type="GO" id="GO:0008810">
    <property type="term" value="F:cellulase activity"/>
    <property type="evidence" value="ECO:0007669"/>
    <property type="project" value="InterPro"/>
</dbReference>
<dbReference type="RefSeq" id="WP_185122910.1">
    <property type="nucleotide sequence ID" value="NZ_JACJVQ010000024.1"/>
</dbReference>
<evidence type="ECO:0000256" key="1">
    <source>
        <dbReference type="ARBA" id="ARBA00007072"/>
    </source>
</evidence>
<dbReference type="EMBL" id="JACJVQ010000024">
    <property type="protein sequence ID" value="MBB6637702.1"/>
    <property type="molecule type" value="Genomic_DNA"/>
</dbReference>
<dbReference type="InterPro" id="IPR004197">
    <property type="entry name" value="Cellulase_Ig-like"/>
</dbReference>
<dbReference type="Gene3D" id="1.50.10.10">
    <property type="match status" value="1"/>
</dbReference>
<dbReference type="Gene3D" id="2.60.120.200">
    <property type="match status" value="2"/>
</dbReference>
<name>A0A841T292_9BACL</name>
<dbReference type="PANTHER" id="PTHR22298">
    <property type="entry name" value="ENDO-1,4-BETA-GLUCANASE"/>
    <property type="match status" value="1"/>
</dbReference>
<evidence type="ECO:0000256" key="2">
    <source>
        <dbReference type="ARBA" id="ARBA00022729"/>
    </source>
</evidence>
<evidence type="ECO:0000256" key="4">
    <source>
        <dbReference type="ARBA" id="ARBA00023157"/>
    </source>
</evidence>
<evidence type="ECO:0000313" key="10">
    <source>
        <dbReference type="EMBL" id="MBB6637702.1"/>
    </source>
</evidence>